<evidence type="ECO:0000313" key="2">
    <source>
        <dbReference type="EMBL" id="MCG6657616.1"/>
    </source>
</evidence>
<reference evidence="2 3" key="1">
    <citation type="submission" date="2020-05" db="EMBL/GenBank/DDBJ databases">
        <title>Comparative genomic analysis of denitrifying bacteria from Halomonas genus.</title>
        <authorList>
            <person name="Wang L."/>
            <person name="Shao Z."/>
        </authorList>
    </citation>
    <scope>NUCLEOTIDE SEQUENCE [LARGE SCALE GENOMIC DNA]</scope>
    <source>
        <strain evidence="2 3">A4</strain>
    </source>
</reference>
<dbReference type="Proteomes" id="UP000814385">
    <property type="component" value="Unassembled WGS sequence"/>
</dbReference>
<keyword evidence="1" id="KW-0472">Membrane</keyword>
<proteinExistence type="predicted"/>
<organism evidence="2 3">
    <name type="scientific">Billgrantia campisalis</name>
    <dbReference type="NCBI Taxonomy" id="74661"/>
    <lineage>
        <taxon>Bacteria</taxon>
        <taxon>Pseudomonadati</taxon>
        <taxon>Pseudomonadota</taxon>
        <taxon>Gammaproteobacteria</taxon>
        <taxon>Oceanospirillales</taxon>
        <taxon>Halomonadaceae</taxon>
        <taxon>Billgrantia</taxon>
    </lineage>
</organism>
<evidence type="ECO:0000313" key="3">
    <source>
        <dbReference type="Proteomes" id="UP000814385"/>
    </source>
</evidence>
<dbReference type="RefSeq" id="WP_238976763.1">
    <property type="nucleotide sequence ID" value="NZ_JABFUC010000005.1"/>
</dbReference>
<dbReference type="PROSITE" id="PS51257">
    <property type="entry name" value="PROKAR_LIPOPROTEIN"/>
    <property type="match status" value="1"/>
</dbReference>
<evidence type="ECO:0000256" key="1">
    <source>
        <dbReference type="SAM" id="Phobius"/>
    </source>
</evidence>
<dbReference type="Pfam" id="PF11381">
    <property type="entry name" value="DUF3185"/>
    <property type="match status" value="1"/>
</dbReference>
<protein>
    <submittedName>
        <fullName evidence="2">DUF3185 family protein</fullName>
    </submittedName>
</protein>
<comment type="caution">
    <text evidence="2">The sequence shown here is derived from an EMBL/GenBank/DDBJ whole genome shotgun (WGS) entry which is preliminary data.</text>
</comment>
<keyword evidence="1" id="KW-1133">Transmembrane helix</keyword>
<keyword evidence="3" id="KW-1185">Reference proteome</keyword>
<sequence length="72" mass="7494">MAINRVLAFVLLVVGCILLFFAYQSSQSLGDQVTEAVTGRFTDSTTWLIVLGAASAAAGVGLLLFGKVANTD</sequence>
<feature type="transmembrane region" description="Helical" evidence="1">
    <location>
        <begin position="46"/>
        <end position="66"/>
    </location>
</feature>
<keyword evidence="1" id="KW-0812">Transmembrane</keyword>
<dbReference type="EMBL" id="JABFUC010000005">
    <property type="protein sequence ID" value="MCG6657616.1"/>
    <property type="molecule type" value="Genomic_DNA"/>
</dbReference>
<dbReference type="InterPro" id="IPR021521">
    <property type="entry name" value="DUF3185"/>
</dbReference>
<name>A0ABS9P761_9GAMM</name>
<gene>
    <name evidence="2" type="ORF">HOP52_07555</name>
</gene>
<accession>A0ABS9P761</accession>